<evidence type="ECO:0008006" key="4">
    <source>
        <dbReference type="Google" id="ProtNLM"/>
    </source>
</evidence>
<reference evidence="2" key="1">
    <citation type="submission" date="2015-11" db="EMBL/GenBank/DDBJ databases">
        <authorList>
            <consortium name="International Coturnix japonica Genome Analysis Consortium"/>
            <person name="Warren W."/>
            <person name="Burt D.W."/>
            <person name="Antin P.B."/>
            <person name="Lanford R."/>
            <person name="Gros J."/>
            <person name="Wilson R.K."/>
        </authorList>
    </citation>
    <scope>NUCLEOTIDE SEQUENCE [LARGE SCALE GENOMIC DNA]</scope>
</reference>
<name>A0A8C2TW91_COTJA</name>
<feature type="region of interest" description="Disordered" evidence="1">
    <location>
        <begin position="35"/>
        <end position="64"/>
    </location>
</feature>
<evidence type="ECO:0000256" key="1">
    <source>
        <dbReference type="SAM" id="MobiDB-lite"/>
    </source>
</evidence>
<dbReference type="InterPro" id="IPR013761">
    <property type="entry name" value="SAM/pointed_sf"/>
</dbReference>
<proteinExistence type="predicted"/>
<organism evidence="2 3">
    <name type="scientific">Coturnix japonica</name>
    <name type="common">Japanese quail</name>
    <name type="synonym">Coturnix coturnix japonica</name>
    <dbReference type="NCBI Taxonomy" id="93934"/>
    <lineage>
        <taxon>Eukaryota</taxon>
        <taxon>Metazoa</taxon>
        <taxon>Chordata</taxon>
        <taxon>Craniata</taxon>
        <taxon>Vertebrata</taxon>
        <taxon>Euteleostomi</taxon>
        <taxon>Archelosauria</taxon>
        <taxon>Archosauria</taxon>
        <taxon>Dinosauria</taxon>
        <taxon>Saurischia</taxon>
        <taxon>Theropoda</taxon>
        <taxon>Coelurosauria</taxon>
        <taxon>Aves</taxon>
        <taxon>Neognathae</taxon>
        <taxon>Galloanserae</taxon>
        <taxon>Galliformes</taxon>
        <taxon>Phasianidae</taxon>
        <taxon>Perdicinae</taxon>
        <taxon>Coturnix</taxon>
    </lineage>
</organism>
<dbReference type="AlphaFoldDB" id="A0A8C2TW91"/>
<dbReference type="SUPFAM" id="SSF47769">
    <property type="entry name" value="SAM/Pointed domain"/>
    <property type="match status" value="1"/>
</dbReference>
<protein>
    <recommendedName>
        <fullName evidence="4">SAM domain-containing protein</fullName>
    </recommendedName>
</protein>
<keyword evidence="3" id="KW-1185">Reference proteome</keyword>
<accession>A0A8C2TW91</accession>
<sequence>MGQPCPTLPHTAPQQPQLRASPALILPRWQLRAAEGHGASHHPAGHPQSRGTAHHRCNAGQPECGRSTAELRAHHPAAELPAQLHPAHTAAPAAPRAPAAATTAGKGWDQCTATAGTTALLPGCGDTAVTPSPHQAPLGVCSGRCHQPGSAGSPGCAAGRWVAIQPPCVLWGGLCPTLCPLCPTADGTEDAADGPIERSANMGSSVLLDELRRLRAQTGRLLQQLADKEQEWQRLAQRVLCSGDNTLPHLTPLCCGADTAVGQGPSAPHPEYSPTARADPLLVEWLQQHGTDPSTTATLLTHGFTLWDLLGSATRDDLLYTGMRRGSAYRLWAAIVQHRRDHGADGTTRPSEQ</sequence>
<reference evidence="2" key="3">
    <citation type="submission" date="2025-09" db="UniProtKB">
        <authorList>
            <consortium name="Ensembl"/>
        </authorList>
    </citation>
    <scope>IDENTIFICATION</scope>
</reference>
<evidence type="ECO:0000313" key="2">
    <source>
        <dbReference type="Ensembl" id="ENSCJPP00005019814.1"/>
    </source>
</evidence>
<dbReference type="Ensembl" id="ENSCJPT00005027394.1">
    <property type="protein sequence ID" value="ENSCJPP00005019814.1"/>
    <property type="gene ID" value="ENSCJPG00005016033.1"/>
</dbReference>
<reference evidence="2" key="2">
    <citation type="submission" date="2025-08" db="UniProtKB">
        <authorList>
            <consortium name="Ensembl"/>
        </authorList>
    </citation>
    <scope>IDENTIFICATION</scope>
</reference>
<evidence type="ECO:0000313" key="3">
    <source>
        <dbReference type="Proteomes" id="UP000694412"/>
    </source>
</evidence>
<dbReference type="Proteomes" id="UP000694412">
    <property type="component" value="Chromosome 23"/>
</dbReference>